<comment type="caution">
    <text evidence="7">The sequence shown here is derived from an EMBL/GenBank/DDBJ whole genome shotgun (WGS) entry which is preliminary data.</text>
</comment>
<dbReference type="SUPFAM" id="SSF55008">
    <property type="entry name" value="HMA, heavy metal-associated domain"/>
    <property type="match status" value="1"/>
</dbReference>
<dbReference type="Gene3D" id="2.60.40.200">
    <property type="entry name" value="Superoxide dismutase, copper/zinc binding domain"/>
    <property type="match status" value="1"/>
</dbReference>
<comment type="cofactor">
    <cofactor evidence="1">
        <name>Cu(2+)</name>
        <dbReference type="ChEBI" id="CHEBI:29036"/>
    </cofactor>
</comment>
<protein>
    <recommendedName>
        <fullName evidence="5">Superoxide dismutase copper chaperone</fullName>
    </recommendedName>
</protein>
<dbReference type="EMBL" id="CAJFCJ010000019">
    <property type="protein sequence ID" value="CAD5123270.1"/>
    <property type="molecule type" value="Genomic_DNA"/>
</dbReference>
<accession>A0A7I8W5T3</accession>
<dbReference type="PANTHER" id="PTHR10003">
    <property type="entry name" value="SUPEROXIDE DISMUTASE CU-ZN -RELATED"/>
    <property type="match status" value="1"/>
</dbReference>
<evidence type="ECO:0000256" key="1">
    <source>
        <dbReference type="ARBA" id="ARBA00001973"/>
    </source>
</evidence>
<keyword evidence="8" id="KW-1185">Reference proteome</keyword>
<evidence type="ECO:0000256" key="3">
    <source>
        <dbReference type="ARBA" id="ARBA00022796"/>
    </source>
</evidence>
<sequence>MAKATMEFVVEMKCESCETSIRNALSKLDNIDILSVDLKYQRLVVSSSLPSTKVLQTIESTGKRAVLQGLGDKKINSAAVCMMSNANSKGVTRLVQMENESCIIEGTIDGLRPKTMHKLFVHELGDLSEGCQSCGDIFQKNQKSFYPVVEAESSNNGRLEFRVEKDKFPIYSLIGRSLVLHDSAKNRQVCGIIARSSGLFENTKRICACDGVTVWDERDVPLAGPERSQCPNGNCKK</sequence>
<dbReference type="GO" id="GO:0005507">
    <property type="term" value="F:copper ion binding"/>
    <property type="evidence" value="ECO:0007669"/>
    <property type="project" value="InterPro"/>
</dbReference>
<dbReference type="OrthoDB" id="666972at2759"/>
<keyword evidence="3" id="KW-0186">Copper</keyword>
<dbReference type="SUPFAM" id="SSF49329">
    <property type="entry name" value="Cu,Zn superoxide dismutase-like"/>
    <property type="match status" value="1"/>
</dbReference>
<evidence type="ECO:0000313" key="7">
    <source>
        <dbReference type="EMBL" id="CAD5123270.1"/>
    </source>
</evidence>
<dbReference type="GO" id="GO:0006825">
    <property type="term" value="P:copper ion transport"/>
    <property type="evidence" value="ECO:0007669"/>
    <property type="project" value="UniProtKB-KW"/>
</dbReference>
<comment type="similarity">
    <text evidence="4">In the C-terminal section; belongs to the Cu-Zn superoxide dismutase family.</text>
</comment>
<keyword evidence="3" id="KW-0187">Copper transport</keyword>
<evidence type="ECO:0000259" key="6">
    <source>
        <dbReference type="PROSITE" id="PS50846"/>
    </source>
</evidence>
<dbReference type="Proteomes" id="UP000549394">
    <property type="component" value="Unassembled WGS sequence"/>
</dbReference>
<dbReference type="InterPro" id="IPR024134">
    <property type="entry name" value="SOD_Cu/Zn_/chaperone"/>
</dbReference>
<dbReference type="Gene3D" id="3.30.70.100">
    <property type="match status" value="1"/>
</dbReference>
<dbReference type="InterPro" id="IPR006121">
    <property type="entry name" value="HMA_dom"/>
</dbReference>
<keyword evidence="3" id="KW-0406">Ion transport</keyword>
<proteinExistence type="inferred from homology"/>
<dbReference type="PROSITE" id="PS01047">
    <property type="entry name" value="HMA_1"/>
    <property type="match status" value="1"/>
</dbReference>
<reference evidence="7 8" key="1">
    <citation type="submission" date="2020-08" db="EMBL/GenBank/DDBJ databases">
        <authorList>
            <person name="Hejnol A."/>
        </authorList>
    </citation>
    <scope>NUCLEOTIDE SEQUENCE [LARGE SCALE GENOMIC DNA]</scope>
</reference>
<gene>
    <name evidence="7" type="ORF">DGYR_LOCUS10964</name>
</gene>
<keyword evidence="3" id="KW-0813">Transport</keyword>
<organism evidence="7 8">
    <name type="scientific">Dimorphilus gyrociliatus</name>
    <dbReference type="NCBI Taxonomy" id="2664684"/>
    <lineage>
        <taxon>Eukaryota</taxon>
        <taxon>Metazoa</taxon>
        <taxon>Spiralia</taxon>
        <taxon>Lophotrochozoa</taxon>
        <taxon>Annelida</taxon>
        <taxon>Polychaeta</taxon>
        <taxon>Polychaeta incertae sedis</taxon>
        <taxon>Dinophilidae</taxon>
        <taxon>Dimorphilus</taxon>
    </lineage>
</organism>
<name>A0A7I8W5T3_9ANNE</name>
<dbReference type="CDD" id="cd00371">
    <property type="entry name" value="HMA"/>
    <property type="match status" value="1"/>
</dbReference>
<evidence type="ECO:0000256" key="4">
    <source>
        <dbReference type="ARBA" id="ARBA00025798"/>
    </source>
</evidence>
<dbReference type="Pfam" id="PF00403">
    <property type="entry name" value="HMA"/>
    <property type="match status" value="1"/>
</dbReference>
<dbReference type="Pfam" id="PF00080">
    <property type="entry name" value="Sod_Cu"/>
    <property type="match status" value="1"/>
</dbReference>
<dbReference type="PROSITE" id="PS50846">
    <property type="entry name" value="HMA_2"/>
    <property type="match status" value="1"/>
</dbReference>
<dbReference type="InterPro" id="IPR036163">
    <property type="entry name" value="HMA_dom_sf"/>
</dbReference>
<dbReference type="InterPro" id="IPR017969">
    <property type="entry name" value="Heavy-metal-associated_CS"/>
</dbReference>
<evidence type="ECO:0000256" key="5">
    <source>
        <dbReference type="ARBA" id="ARBA00032899"/>
    </source>
</evidence>
<keyword evidence="2" id="KW-0479">Metal-binding</keyword>
<dbReference type="InterPro" id="IPR036423">
    <property type="entry name" value="SOD-like_Cu/Zn_dom_sf"/>
</dbReference>
<dbReference type="GO" id="GO:0006801">
    <property type="term" value="P:superoxide metabolic process"/>
    <property type="evidence" value="ECO:0007669"/>
    <property type="project" value="InterPro"/>
</dbReference>
<evidence type="ECO:0000313" key="8">
    <source>
        <dbReference type="Proteomes" id="UP000549394"/>
    </source>
</evidence>
<dbReference type="InterPro" id="IPR001424">
    <property type="entry name" value="SOD_Cu_Zn_dom"/>
</dbReference>
<evidence type="ECO:0000256" key="2">
    <source>
        <dbReference type="ARBA" id="ARBA00022723"/>
    </source>
</evidence>
<dbReference type="AlphaFoldDB" id="A0A7I8W5T3"/>
<feature type="domain" description="HMA" evidence="6">
    <location>
        <begin position="3"/>
        <end position="66"/>
    </location>
</feature>